<name>A0A1H2EVU9_9PSED</name>
<dbReference type="AlphaFoldDB" id="A0A1H2EVU9"/>
<evidence type="ECO:0000313" key="1">
    <source>
        <dbReference type="EMBL" id="SDT99179.1"/>
    </source>
</evidence>
<gene>
    <name evidence="1" type="ORF">SAMN04490197_1775</name>
</gene>
<evidence type="ECO:0000313" key="2">
    <source>
        <dbReference type="Proteomes" id="UP000183653"/>
    </source>
</evidence>
<dbReference type="InterPro" id="IPR003065">
    <property type="entry name" value="Invas_SpaK"/>
</dbReference>
<protein>
    <submittedName>
        <fullName evidence="1">Invasion protein B family protein</fullName>
    </submittedName>
</protein>
<dbReference type="EMBL" id="LT629782">
    <property type="protein sequence ID" value="SDT99179.1"/>
    <property type="molecule type" value="Genomic_DNA"/>
</dbReference>
<dbReference type="Proteomes" id="UP000183653">
    <property type="component" value="Chromosome I"/>
</dbReference>
<dbReference type="RefSeq" id="WP_057721487.1">
    <property type="nucleotide sequence ID" value="NZ_JYLM01000001.1"/>
</dbReference>
<sequence length="133" mass="14701">MSDDIAKTLRETLLDLGVPQEQIGYFDRHASIALNFKTISPIMLTADRHGVWMWSELNNLNSATLNIHAEKLLLLLQHALPSVVTGQPVLGKGLRGYEVKALLDDACRGSAKTLQGALDGFFRLMTSLHSIFK</sequence>
<dbReference type="Gene3D" id="3.30.1460.10">
    <property type="match status" value="1"/>
</dbReference>
<organism evidence="1 2">
    <name type="scientific">Pseudomonas orientalis</name>
    <dbReference type="NCBI Taxonomy" id="76758"/>
    <lineage>
        <taxon>Bacteria</taxon>
        <taxon>Pseudomonadati</taxon>
        <taxon>Pseudomonadota</taxon>
        <taxon>Gammaproteobacteria</taxon>
        <taxon>Pseudomonadales</taxon>
        <taxon>Pseudomonadaceae</taxon>
        <taxon>Pseudomonas</taxon>
    </lineage>
</organism>
<proteinExistence type="predicted"/>
<accession>A0A1H2EVU9</accession>
<dbReference type="SUPFAM" id="SSF69635">
    <property type="entry name" value="Type III secretory system chaperone-like"/>
    <property type="match status" value="1"/>
</dbReference>
<reference evidence="1 2" key="1">
    <citation type="submission" date="2016-10" db="EMBL/GenBank/DDBJ databases">
        <authorList>
            <person name="Varghese N."/>
            <person name="Submissions S."/>
        </authorList>
    </citation>
    <scope>NUCLEOTIDE SEQUENCE [LARGE SCALE GENOMIC DNA]</scope>
    <source>
        <strain evidence="1 2">BS2775</strain>
    </source>
</reference>
<keyword evidence="2" id="KW-1185">Reference proteome</keyword>
<dbReference type="OrthoDB" id="8594552at2"/>
<dbReference type="CDD" id="cd17035">
    <property type="entry name" value="T3SC_IB_Spa15-like"/>
    <property type="match status" value="1"/>
</dbReference>
<dbReference type="Pfam" id="PF03519">
    <property type="entry name" value="Invas_SpaK"/>
    <property type="match status" value="1"/>
</dbReference>